<dbReference type="Proteomes" id="UP000239181">
    <property type="component" value="Unassembled WGS sequence"/>
</dbReference>
<dbReference type="Pfam" id="PF07366">
    <property type="entry name" value="SnoaL"/>
    <property type="match status" value="1"/>
</dbReference>
<name>A0A2S9I738_9GAMM</name>
<dbReference type="GO" id="GO:0030638">
    <property type="term" value="P:polyketide metabolic process"/>
    <property type="evidence" value="ECO:0007669"/>
    <property type="project" value="InterPro"/>
</dbReference>
<dbReference type="InterPro" id="IPR032710">
    <property type="entry name" value="NTF2-like_dom_sf"/>
</dbReference>
<proteinExistence type="predicted"/>
<dbReference type="PROSITE" id="PS00018">
    <property type="entry name" value="EF_HAND_1"/>
    <property type="match status" value="1"/>
</dbReference>
<evidence type="ECO:0000313" key="1">
    <source>
        <dbReference type="EMBL" id="PRD13617.1"/>
    </source>
</evidence>
<dbReference type="EMBL" id="PDET01000017">
    <property type="protein sequence ID" value="PRD13617.1"/>
    <property type="molecule type" value="Genomic_DNA"/>
</dbReference>
<protein>
    <submittedName>
        <fullName evidence="1">Uncharacterized protein</fullName>
    </submittedName>
</protein>
<organism evidence="1 2">
    <name type="scientific">Pantoea coffeiphila</name>
    <dbReference type="NCBI Taxonomy" id="1465635"/>
    <lineage>
        <taxon>Bacteria</taxon>
        <taxon>Pseudomonadati</taxon>
        <taxon>Pseudomonadota</taxon>
        <taxon>Gammaproteobacteria</taxon>
        <taxon>Enterobacterales</taxon>
        <taxon>Erwiniaceae</taxon>
        <taxon>Pantoea</taxon>
    </lineage>
</organism>
<sequence length="134" mass="15611">MTTTSTLPELFSRWEKVWHDKSYDLAASCIADNYTRHDESGSRTVSRDEYLNEMKGVHADRPDIRVIVFDHDFGEDRAWFRFMFRWTNAEGELISRAGVQVYRTEDGRIAETWIAMQPAGSSWNDKPQPSWTSS</sequence>
<dbReference type="InterPro" id="IPR009959">
    <property type="entry name" value="Cyclase_SnoaL-like"/>
</dbReference>
<dbReference type="OrthoDB" id="13610at2"/>
<evidence type="ECO:0000313" key="2">
    <source>
        <dbReference type="Proteomes" id="UP000239181"/>
    </source>
</evidence>
<dbReference type="RefSeq" id="WP_105594577.1">
    <property type="nucleotide sequence ID" value="NZ_PDET01000017.1"/>
</dbReference>
<dbReference type="InterPro" id="IPR018247">
    <property type="entry name" value="EF_Hand_1_Ca_BS"/>
</dbReference>
<comment type="caution">
    <text evidence="1">The sequence shown here is derived from an EMBL/GenBank/DDBJ whole genome shotgun (WGS) entry which is preliminary data.</text>
</comment>
<gene>
    <name evidence="1" type="ORF">CQW29_20440</name>
</gene>
<accession>A0A2S9I738</accession>
<dbReference type="Gene3D" id="3.10.450.50">
    <property type="match status" value="1"/>
</dbReference>
<dbReference type="SUPFAM" id="SSF54427">
    <property type="entry name" value="NTF2-like"/>
    <property type="match status" value="1"/>
</dbReference>
<keyword evidence="2" id="KW-1185">Reference proteome</keyword>
<reference evidence="1 2" key="1">
    <citation type="submission" date="2017-10" db="EMBL/GenBank/DDBJ databases">
        <title>Draft genome of two endophytic bacteria isolated from 'guarana' Paullinia cupana (Mart.) Ducke.</title>
        <authorList>
            <person name="Siqueira K.A."/>
            <person name="Liotti R.G."/>
            <person name="Mendes T.A."/>
            <person name="Soares M.A."/>
        </authorList>
    </citation>
    <scope>NUCLEOTIDE SEQUENCE [LARGE SCALE GENOMIC DNA]</scope>
    <source>
        <strain evidence="1 2">342</strain>
    </source>
</reference>
<dbReference type="AlphaFoldDB" id="A0A2S9I738"/>